<accession>A0A9W3K5Z6</accession>
<protein>
    <submittedName>
        <fullName evidence="1">Uncharacterized protein</fullName>
    </submittedName>
</protein>
<dbReference type="RefSeq" id="WP_014900261.1">
    <property type="nucleotide sequence ID" value="NC_018514.1"/>
</dbReference>
<dbReference type="EMBL" id="CP003775">
    <property type="protein sequence ID" value="AFQ51504.1"/>
    <property type="molecule type" value="Genomic_DNA"/>
</dbReference>
<evidence type="ECO:0000313" key="2">
    <source>
        <dbReference type="Proteomes" id="UP000032866"/>
    </source>
</evidence>
<name>A0A9W3K5Z6_BURCE</name>
<evidence type="ECO:0000313" key="1">
    <source>
        <dbReference type="EMBL" id="AFQ51504.1"/>
    </source>
</evidence>
<dbReference type="Proteomes" id="UP000032866">
    <property type="component" value="Chromosome 2"/>
</dbReference>
<dbReference type="AlphaFoldDB" id="A0A9W3K5Z6"/>
<sequence length="185" mass="20470">MLTEAGRLPGSKNMPPLVRSLLGWLIVASLMLGVAGCDKTIDTLPIASANGYRHGQPVPLNRQQLLVLAQWIDARRSGWRGLMETPPVPSIGITITYTDGRYGSFEIWQDVHSGGGVVYRYIYDRTPGAKPVLPLERRLSEQDILAFRAITAHLGESPHCPLPWCRQASAPRLLRTPRARRTIPA</sequence>
<organism evidence="1 2">
    <name type="scientific">Burkholderia cepacia GG4</name>
    <dbReference type="NCBI Taxonomy" id="1009846"/>
    <lineage>
        <taxon>Bacteria</taxon>
        <taxon>Pseudomonadati</taxon>
        <taxon>Pseudomonadota</taxon>
        <taxon>Betaproteobacteria</taxon>
        <taxon>Burkholderiales</taxon>
        <taxon>Burkholderiaceae</taxon>
        <taxon>Burkholderia</taxon>
        <taxon>Burkholderia cepacia complex</taxon>
    </lineage>
</organism>
<reference evidence="1 2" key="1">
    <citation type="journal article" date="2012" name="J. Bacteriol.">
        <title>Complete Genome Sequence of Burkholderia sp. Strain GG4, a Betaproteobacterium That Reduces 3-Oxo-N-Acylhomoserine Lactones and Produces Different N-Acylhomoserine Lactones.</title>
        <authorList>
            <person name="Hong K.W."/>
            <person name="Koh C.L."/>
            <person name="Sam C.K."/>
            <person name="Yin W.F."/>
            <person name="Chan K.G."/>
        </authorList>
    </citation>
    <scope>NUCLEOTIDE SEQUENCE [LARGE SCALE GENOMIC DNA]</scope>
    <source>
        <strain evidence="1 2">GG4</strain>
    </source>
</reference>
<dbReference type="KEGG" id="bct:GEM_5118"/>
<proteinExistence type="predicted"/>
<gene>
    <name evidence="1" type="ORF">GEM_5118</name>
</gene>